<evidence type="ECO:0000256" key="11">
    <source>
        <dbReference type="PIRSR" id="PIRSR006816-1"/>
    </source>
</evidence>
<dbReference type="Gene3D" id="2.10.240.10">
    <property type="entry name" value="Dihydroorotate dehydrogenase, electron transfer subunit"/>
    <property type="match status" value="1"/>
</dbReference>
<dbReference type="PANTHER" id="PTHR43513:SF3">
    <property type="entry name" value="DIHYDROOROTATE DEHYDROGENASE B (NAD(+)), ELECTRON TRANSFER SUBUNIT-RELATED"/>
    <property type="match status" value="1"/>
</dbReference>
<feature type="binding site" evidence="12">
    <location>
        <position position="244"/>
    </location>
    <ligand>
        <name>[2Fe-2S] cluster</name>
        <dbReference type="ChEBI" id="CHEBI:190135"/>
    </ligand>
</feature>
<dbReference type="GO" id="GO:0051537">
    <property type="term" value="F:2 iron, 2 sulfur cluster binding"/>
    <property type="evidence" value="ECO:0007669"/>
    <property type="project" value="UniProtKB-KW"/>
</dbReference>
<dbReference type="Pfam" id="PF10418">
    <property type="entry name" value="DHODB_Fe-S_bind"/>
    <property type="match status" value="1"/>
</dbReference>
<dbReference type="GO" id="GO:0050660">
    <property type="term" value="F:flavin adenine dinucleotide binding"/>
    <property type="evidence" value="ECO:0007669"/>
    <property type="project" value="InterPro"/>
</dbReference>
<evidence type="ECO:0000256" key="6">
    <source>
        <dbReference type="ARBA" id="ARBA00022827"/>
    </source>
</evidence>
<accession>A0A086ZRK4</accession>
<dbReference type="InterPro" id="IPR017927">
    <property type="entry name" value="FAD-bd_FR_type"/>
</dbReference>
<gene>
    <name evidence="14" type="ORF">BBOU_0017</name>
    <name evidence="15" type="ORF">HF843_06850</name>
</gene>
<keyword evidence="6 11" id="KW-0274">FAD</keyword>
<comment type="caution">
    <text evidence="14">The sequence shown here is derived from an EMBL/GenBank/DDBJ whole genome shotgun (WGS) entry which is preliminary data.</text>
</comment>
<keyword evidence="3 11" id="KW-0285">Flavoprotein</keyword>
<dbReference type="PIRSF" id="PIRSF006816">
    <property type="entry name" value="Cyc3_hyd_g"/>
    <property type="match status" value="1"/>
</dbReference>
<dbReference type="GO" id="GO:0006221">
    <property type="term" value="P:pyrimidine nucleotide biosynthetic process"/>
    <property type="evidence" value="ECO:0007669"/>
    <property type="project" value="InterPro"/>
</dbReference>
<keyword evidence="7" id="KW-0249">Electron transport</keyword>
<feature type="binding site" evidence="12">
    <location>
        <position position="239"/>
    </location>
    <ligand>
        <name>[2Fe-2S] cluster</name>
        <dbReference type="ChEBI" id="CHEBI:190135"/>
    </ligand>
</feature>
<dbReference type="InterPro" id="IPR037117">
    <property type="entry name" value="Dihydroorotate_DH_ele_sf"/>
</dbReference>
<evidence type="ECO:0000256" key="9">
    <source>
        <dbReference type="ARBA" id="ARBA00023014"/>
    </source>
</evidence>
<evidence type="ECO:0000313" key="16">
    <source>
        <dbReference type="Proteomes" id="UP000029093"/>
    </source>
</evidence>
<dbReference type="Proteomes" id="UP000029093">
    <property type="component" value="Unassembled WGS sequence"/>
</dbReference>
<dbReference type="InterPro" id="IPR050353">
    <property type="entry name" value="PyrK_electron_transfer"/>
</dbReference>
<name>A0A086ZRK4_9BIFI</name>
<comment type="similarity">
    <text evidence="1">Belongs to the PyrK family.</text>
</comment>
<evidence type="ECO:0000256" key="8">
    <source>
        <dbReference type="ARBA" id="ARBA00023004"/>
    </source>
</evidence>
<reference evidence="15 17" key="2">
    <citation type="submission" date="2020-04" db="EMBL/GenBank/DDBJ databases">
        <authorList>
            <person name="Hitch T.C.A."/>
            <person name="Wylensek D."/>
            <person name="Clavel T."/>
        </authorList>
    </citation>
    <scope>NUCLEOTIDE SEQUENCE [LARGE SCALE GENOMIC DNA]</scope>
    <source>
        <strain evidence="15 17">WCA-130-P53-4B</strain>
    </source>
</reference>
<dbReference type="InterPro" id="IPR012165">
    <property type="entry name" value="Cyt_c3_hydrogenase_gsu"/>
</dbReference>
<evidence type="ECO:0000256" key="12">
    <source>
        <dbReference type="PIRSR" id="PIRSR006816-2"/>
    </source>
</evidence>
<dbReference type="EMBL" id="JABAGJ010000008">
    <property type="protein sequence ID" value="NMF02883.1"/>
    <property type="molecule type" value="Genomic_DNA"/>
</dbReference>
<dbReference type="GeneID" id="303203253"/>
<dbReference type="EC" id="1.18.1.2" evidence="14"/>
<evidence type="ECO:0000313" key="14">
    <source>
        <dbReference type="EMBL" id="KFI49154.1"/>
    </source>
</evidence>
<dbReference type="Gene3D" id="2.40.30.10">
    <property type="entry name" value="Translation factors"/>
    <property type="match status" value="1"/>
</dbReference>
<evidence type="ECO:0000313" key="17">
    <source>
        <dbReference type="Proteomes" id="UP000583419"/>
    </source>
</evidence>
<comment type="cofactor">
    <cofactor evidence="11">
        <name>FAD</name>
        <dbReference type="ChEBI" id="CHEBI:57692"/>
    </cofactor>
    <text evidence="11">Binds 1 FAD per subunit.</text>
</comment>
<dbReference type="InterPro" id="IPR017938">
    <property type="entry name" value="Riboflavin_synthase-like_b-brl"/>
</dbReference>
<evidence type="ECO:0000256" key="3">
    <source>
        <dbReference type="ARBA" id="ARBA00022630"/>
    </source>
</evidence>
<dbReference type="InterPro" id="IPR039261">
    <property type="entry name" value="FNR_nucleotide-bd"/>
</dbReference>
<keyword evidence="16" id="KW-1185">Reference proteome</keyword>
<dbReference type="CDD" id="cd06218">
    <property type="entry name" value="DHOD_e_trans"/>
    <property type="match status" value="1"/>
</dbReference>
<reference evidence="14 16" key="1">
    <citation type="submission" date="2014-03" db="EMBL/GenBank/DDBJ databases">
        <title>Genomics of Bifidobacteria.</title>
        <authorList>
            <person name="Ventura M."/>
            <person name="Milani C."/>
            <person name="Lugli G.A."/>
        </authorList>
    </citation>
    <scope>NUCLEOTIDE SEQUENCE [LARGE SCALE GENOMIC DNA]</scope>
    <source>
        <strain evidence="14 16">LMG 10736</strain>
    </source>
</reference>
<dbReference type="PANTHER" id="PTHR43513">
    <property type="entry name" value="DIHYDROOROTATE DEHYDROGENASE B (NAD(+)), ELECTRON TRANSFER SUBUNIT"/>
    <property type="match status" value="1"/>
</dbReference>
<keyword evidence="9 12" id="KW-0411">Iron-sulfur</keyword>
<keyword evidence="14" id="KW-0560">Oxidoreductase</keyword>
<evidence type="ECO:0000256" key="4">
    <source>
        <dbReference type="ARBA" id="ARBA00022714"/>
    </source>
</evidence>
<comment type="cofactor">
    <cofactor evidence="10">
        <name>[2Fe-2S] cluster</name>
        <dbReference type="ChEBI" id="CHEBI:190135"/>
    </cofactor>
</comment>
<proteinExistence type="inferred from homology"/>
<evidence type="ECO:0000256" key="5">
    <source>
        <dbReference type="ARBA" id="ARBA00022723"/>
    </source>
</evidence>
<feature type="binding site" evidence="11">
    <location>
        <begin position="95"/>
        <end position="96"/>
    </location>
    <ligand>
        <name>FAD</name>
        <dbReference type="ChEBI" id="CHEBI:57692"/>
    </ligand>
</feature>
<keyword evidence="2" id="KW-0813">Transport</keyword>
<evidence type="ECO:0000256" key="10">
    <source>
        <dbReference type="ARBA" id="ARBA00034078"/>
    </source>
</evidence>
<dbReference type="RefSeq" id="WP_026502871.1">
    <property type="nucleotide sequence ID" value="NZ_JABAGJ010000008.1"/>
</dbReference>
<dbReference type="SUPFAM" id="SSF52343">
    <property type="entry name" value="Ferredoxin reductase-like, C-terminal NADP-linked domain"/>
    <property type="match status" value="1"/>
</dbReference>
<feature type="binding site" evidence="12">
    <location>
        <position position="259"/>
    </location>
    <ligand>
        <name>[2Fe-2S] cluster</name>
        <dbReference type="ChEBI" id="CHEBI:190135"/>
    </ligand>
</feature>
<keyword evidence="5 12" id="KW-0479">Metal-binding</keyword>
<dbReference type="EMBL" id="JGYQ01000002">
    <property type="protein sequence ID" value="KFI49154.1"/>
    <property type="molecule type" value="Genomic_DNA"/>
</dbReference>
<feature type="domain" description="FAD-binding FR-type" evidence="13">
    <location>
        <begin position="23"/>
        <end position="120"/>
    </location>
</feature>
<evidence type="ECO:0000256" key="1">
    <source>
        <dbReference type="ARBA" id="ARBA00006422"/>
    </source>
</evidence>
<sequence length="274" mass="29312">MANATFIPTFDVTAEASRAGRFPGRRTVPVVDNRRLSDGIYRLTFRDSYIAGHAKPAQFVDVYSADPTRLMPRPFGVSEVEGDDVSLIFAVVGKGTEEFSHLAAGDTVDVMGPLGKGFDMKAPANYVLVAGGLGVPPLLYAAQKLALRDDATATAAFGYRDERFADDLVAKYAERVESITNAQGNVVDLLNSIEDSLIHGDLPPVILSCGPMPMMRAVASWALARGIPCQLSLEARMGCGYGTCYVCVVDTAAGRQKVCVAGPVFTPEQLGWDK</sequence>
<dbReference type="Gene3D" id="3.40.50.80">
    <property type="entry name" value="Nucleotide-binding domain of ferredoxin-NADP reductase (FNR) module"/>
    <property type="match status" value="1"/>
</dbReference>
<comment type="cofactor">
    <cofactor evidence="12">
        <name>[2Fe-2S] cluster</name>
        <dbReference type="ChEBI" id="CHEBI:190135"/>
    </cofactor>
    <text evidence="12">Binds 1 [2Fe-2S] cluster per subunit.</text>
</comment>
<dbReference type="AlphaFoldDB" id="A0A086ZRK4"/>
<feature type="binding site" evidence="12">
    <location>
        <position position="247"/>
    </location>
    <ligand>
        <name>[2Fe-2S] cluster</name>
        <dbReference type="ChEBI" id="CHEBI:190135"/>
    </ligand>
</feature>
<dbReference type="GO" id="GO:0004324">
    <property type="term" value="F:ferredoxin-NADP+ reductase activity"/>
    <property type="evidence" value="ECO:0007669"/>
    <property type="project" value="UniProtKB-EC"/>
</dbReference>
<evidence type="ECO:0000256" key="2">
    <source>
        <dbReference type="ARBA" id="ARBA00022448"/>
    </source>
</evidence>
<evidence type="ECO:0000313" key="15">
    <source>
        <dbReference type="EMBL" id="NMF02883.1"/>
    </source>
</evidence>
<organism evidence="14 16">
    <name type="scientific">Bifidobacterium boum</name>
    <dbReference type="NCBI Taxonomy" id="78343"/>
    <lineage>
        <taxon>Bacteria</taxon>
        <taxon>Bacillati</taxon>
        <taxon>Actinomycetota</taxon>
        <taxon>Actinomycetes</taxon>
        <taxon>Bifidobacteriales</taxon>
        <taxon>Bifidobacteriaceae</taxon>
        <taxon>Bifidobacterium</taxon>
    </lineage>
</organism>
<dbReference type="Proteomes" id="UP000583419">
    <property type="component" value="Unassembled WGS sequence"/>
</dbReference>
<dbReference type="GO" id="GO:0046872">
    <property type="term" value="F:metal ion binding"/>
    <property type="evidence" value="ECO:0007669"/>
    <property type="project" value="UniProtKB-KW"/>
</dbReference>
<dbReference type="SUPFAM" id="SSF63380">
    <property type="entry name" value="Riboflavin synthase domain-like"/>
    <property type="match status" value="1"/>
</dbReference>
<keyword evidence="4 12" id="KW-0001">2Fe-2S</keyword>
<keyword evidence="8 12" id="KW-0408">Iron</keyword>
<dbReference type="OrthoDB" id="9796486at2"/>
<evidence type="ECO:0000259" key="13">
    <source>
        <dbReference type="PROSITE" id="PS51384"/>
    </source>
</evidence>
<protein>
    <submittedName>
        <fullName evidence="14">Dihydroorotate dehydrogenase electron transfer subunit</fullName>
        <ecNumber evidence="14">1.18.1.2</ecNumber>
    </submittedName>
</protein>
<dbReference type="InterPro" id="IPR019480">
    <property type="entry name" value="Dihydroorotate_DH_Fe-S-bd"/>
</dbReference>
<dbReference type="PROSITE" id="PS51384">
    <property type="entry name" value="FAD_FR"/>
    <property type="match status" value="1"/>
</dbReference>
<evidence type="ECO:0000256" key="7">
    <source>
        <dbReference type="ARBA" id="ARBA00022982"/>
    </source>
</evidence>